<name>A0A0A8ZEL0_ARUDO</name>
<evidence type="ECO:0000313" key="1">
    <source>
        <dbReference type="EMBL" id="JAD37246.1"/>
    </source>
</evidence>
<reference evidence="1" key="1">
    <citation type="submission" date="2014-09" db="EMBL/GenBank/DDBJ databases">
        <authorList>
            <person name="Magalhaes I.L.F."/>
            <person name="Oliveira U."/>
            <person name="Santos F.R."/>
            <person name="Vidigal T.H.D.A."/>
            <person name="Brescovit A.D."/>
            <person name="Santos A.J."/>
        </authorList>
    </citation>
    <scope>NUCLEOTIDE SEQUENCE</scope>
    <source>
        <tissue evidence="1">Shoot tissue taken approximately 20 cm above the soil surface</tissue>
    </source>
</reference>
<proteinExistence type="predicted"/>
<dbReference type="EMBL" id="GBRH01260649">
    <property type="protein sequence ID" value="JAD37246.1"/>
    <property type="molecule type" value="Transcribed_RNA"/>
</dbReference>
<protein>
    <submittedName>
        <fullName evidence="1">Uncharacterized protein</fullName>
    </submittedName>
</protein>
<accession>A0A0A8ZEL0</accession>
<sequence length="83" mass="9442">MYQQIFSYAVYPANLVLSVFIGDKFSCCIWTSTSRNGMYLFSCTVLGAVSQSTLIKSTLIRLVHICVHVRVLSKFYLNQFSTM</sequence>
<dbReference type="AlphaFoldDB" id="A0A0A8ZEL0"/>
<reference evidence="1" key="2">
    <citation type="journal article" date="2015" name="Data Brief">
        <title>Shoot transcriptome of the giant reed, Arundo donax.</title>
        <authorList>
            <person name="Barrero R.A."/>
            <person name="Guerrero F.D."/>
            <person name="Moolhuijzen P."/>
            <person name="Goolsby J.A."/>
            <person name="Tidwell J."/>
            <person name="Bellgard S.E."/>
            <person name="Bellgard M.I."/>
        </authorList>
    </citation>
    <scope>NUCLEOTIDE SEQUENCE</scope>
    <source>
        <tissue evidence="1">Shoot tissue taken approximately 20 cm above the soil surface</tissue>
    </source>
</reference>
<organism evidence="1">
    <name type="scientific">Arundo donax</name>
    <name type="common">Giant reed</name>
    <name type="synonym">Donax arundinaceus</name>
    <dbReference type="NCBI Taxonomy" id="35708"/>
    <lineage>
        <taxon>Eukaryota</taxon>
        <taxon>Viridiplantae</taxon>
        <taxon>Streptophyta</taxon>
        <taxon>Embryophyta</taxon>
        <taxon>Tracheophyta</taxon>
        <taxon>Spermatophyta</taxon>
        <taxon>Magnoliopsida</taxon>
        <taxon>Liliopsida</taxon>
        <taxon>Poales</taxon>
        <taxon>Poaceae</taxon>
        <taxon>PACMAD clade</taxon>
        <taxon>Arundinoideae</taxon>
        <taxon>Arundineae</taxon>
        <taxon>Arundo</taxon>
    </lineage>
</organism>